<dbReference type="InterPro" id="IPR000014">
    <property type="entry name" value="PAS"/>
</dbReference>
<dbReference type="Pfam" id="PF02518">
    <property type="entry name" value="HATPase_c"/>
    <property type="match status" value="1"/>
</dbReference>
<evidence type="ECO:0000256" key="2">
    <source>
        <dbReference type="ARBA" id="ARBA00012438"/>
    </source>
</evidence>
<dbReference type="SMART" id="SM00387">
    <property type="entry name" value="HATPase_c"/>
    <property type="match status" value="1"/>
</dbReference>
<dbReference type="InterPro" id="IPR004358">
    <property type="entry name" value="Sig_transdc_His_kin-like_C"/>
</dbReference>
<dbReference type="InterPro" id="IPR036890">
    <property type="entry name" value="HATPase_C_sf"/>
</dbReference>
<dbReference type="InterPro" id="IPR000700">
    <property type="entry name" value="PAS-assoc_C"/>
</dbReference>
<organism evidence="7 8">
    <name type="scientific">Pseudoxanthomonas indica</name>
    <dbReference type="NCBI Taxonomy" id="428993"/>
    <lineage>
        <taxon>Bacteria</taxon>
        <taxon>Pseudomonadati</taxon>
        <taxon>Pseudomonadota</taxon>
        <taxon>Gammaproteobacteria</taxon>
        <taxon>Lysobacterales</taxon>
        <taxon>Lysobacteraceae</taxon>
        <taxon>Pseudoxanthomonas</taxon>
    </lineage>
</organism>
<dbReference type="AlphaFoldDB" id="A0A1T5LLT7"/>
<comment type="catalytic activity">
    <reaction evidence="1">
        <text>ATP + protein L-histidine = ADP + protein N-phospho-L-histidine.</text>
        <dbReference type="EC" id="2.7.13.3"/>
    </reaction>
</comment>
<gene>
    <name evidence="7" type="ORF">SAMN06296058_2720</name>
</gene>
<feature type="domain" description="Histidine kinase" evidence="4">
    <location>
        <begin position="159"/>
        <end position="380"/>
    </location>
</feature>
<evidence type="ECO:0000259" key="4">
    <source>
        <dbReference type="PROSITE" id="PS50109"/>
    </source>
</evidence>
<dbReference type="SUPFAM" id="SSF47384">
    <property type="entry name" value="Homodimeric domain of signal transducing histidine kinase"/>
    <property type="match status" value="1"/>
</dbReference>
<dbReference type="PROSITE" id="PS50112">
    <property type="entry name" value="PAS"/>
    <property type="match status" value="1"/>
</dbReference>
<evidence type="ECO:0000313" key="8">
    <source>
        <dbReference type="Proteomes" id="UP000190341"/>
    </source>
</evidence>
<evidence type="ECO:0000259" key="6">
    <source>
        <dbReference type="PROSITE" id="PS50113"/>
    </source>
</evidence>
<dbReference type="GO" id="GO:0000155">
    <property type="term" value="F:phosphorelay sensor kinase activity"/>
    <property type="evidence" value="ECO:0007669"/>
    <property type="project" value="InterPro"/>
</dbReference>
<feature type="domain" description="PAC" evidence="6">
    <location>
        <begin position="88"/>
        <end position="139"/>
    </location>
</feature>
<evidence type="ECO:0000259" key="5">
    <source>
        <dbReference type="PROSITE" id="PS50112"/>
    </source>
</evidence>
<dbReference type="EMBL" id="FUZV01000002">
    <property type="protein sequence ID" value="SKC76922.1"/>
    <property type="molecule type" value="Genomic_DNA"/>
</dbReference>
<dbReference type="SMART" id="SM00388">
    <property type="entry name" value="HisKA"/>
    <property type="match status" value="1"/>
</dbReference>
<reference evidence="7 8" key="1">
    <citation type="submission" date="2017-02" db="EMBL/GenBank/DDBJ databases">
        <authorList>
            <person name="Peterson S.W."/>
        </authorList>
    </citation>
    <scope>NUCLEOTIDE SEQUENCE [LARGE SCALE GENOMIC DNA]</scope>
    <source>
        <strain evidence="7 8">P15</strain>
    </source>
</reference>
<dbReference type="PANTHER" id="PTHR43065">
    <property type="entry name" value="SENSOR HISTIDINE KINASE"/>
    <property type="match status" value="1"/>
</dbReference>
<dbReference type="Proteomes" id="UP000190341">
    <property type="component" value="Unassembled WGS sequence"/>
</dbReference>
<evidence type="ECO:0000313" key="7">
    <source>
        <dbReference type="EMBL" id="SKC76922.1"/>
    </source>
</evidence>
<dbReference type="Gene3D" id="3.30.565.10">
    <property type="entry name" value="Histidine kinase-like ATPase, C-terminal domain"/>
    <property type="match status" value="1"/>
</dbReference>
<dbReference type="SUPFAM" id="SSF55874">
    <property type="entry name" value="ATPase domain of HSP90 chaperone/DNA topoisomerase II/histidine kinase"/>
    <property type="match status" value="1"/>
</dbReference>
<dbReference type="RefSeq" id="WP_079725045.1">
    <property type="nucleotide sequence ID" value="NZ_BMCL01000001.1"/>
</dbReference>
<feature type="domain" description="PAS" evidence="5">
    <location>
        <begin position="13"/>
        <end position="69"/>
    </location>
</feature>
<dbReference type="InterPro" id="IPR003594">
    <property type="entry name" value="HATPase_dom"/>
</dbReference>
<accession>A0A1T5LLT7</accession>
<dbReference type="SUPFAM" id="SSF55785">
    <property type="entry name" value="PYP-like sensor domain (PAS domain)"/>
    <property type="match status" value="1"/>
</dbReference>
<sequence length="383" mass="41942">MSLQPSQIALDDETRQFALLLRSVTDYAIYMLDAQGYICSWNPGGERIKGYRAEDIIGQHFSRFYTPEDVAQGLPAHGLAVARREGKFEAEGWRVRKDGSRFHASIVIDPIWEDGELIGYAKITRDITERYEAQQRLQVTQKALAQSQKMEAIGKLTLGLAHDFNNLLTIIINSLDLIGMRPGADARTQELVEAALRASDRGALLTRQLLAFGRGQTLAPERSDLNELLLRSMELYRRACGGTINFETDLAANLPPVEIDVAQFEAAVLNLISNSRDAMPRGGDIVLSTRLLPQTTPPAEPEAAPRDFVCISVRDNGHGIPDQLQERVFEPFFTTKEVGKGSGLGLSQVFGFAAQSGGFASLHSVGDQGTTVSLCLPTVEGAQ</sequence>
<dbReference type="Gene3D" id="3.30.450.20">
    <property type="entry name" value="PAS domain"/>
    <property type="match status" value="1"/>
</dbReference>
<dbReference type="Pfam" id="PF13426">
    <property type="entry name" value="PAS_9"/>
    <property type="match status" value="1"/>
</dbReference>
<dbReference type="Pfam" id="PF00512">
    <property type="entry name" value="HisKA"/>
    <property type="match status" value="1"/>
</dbReference>
<dbReference type="PROSITE" id="PS50109">
    <property type="entry name" value="HIS_KIN"/>
    <property type="match status" value="1"/>
</dbReference>
<dbReference type="InterPro" id="IPR036097">
    <property type="entry name" value="HisK_dim/P_sf"/>
</dbReference>
<dbReference type="OrthoDB" id="9770473at2"/>
<proteinExistence type="predicted"/>
<dbReference type="PRINTS" id="PR00344">
    <property type="entry name" value="BCTRLSENSOR"/>
</dbReference>
<dbReference type="InterPro" id="IPR005467">
    <property type="entry name" value="His_kinase_dom"/>
</dbReference>
<dbReference type="NCBIfam" id="TIGR00229">
    <property type="entry name" value="sensory_box"/>
    <property type="match status" value="1"/>
</dbReference>
<dbReference type="PANTHER" id="PTHR43065:SF49">
    <property type="entry name" value="HISTIDINE KINASE"/>
    <property type="match status" value="1"/>
</dbReference>
<dbReference type="STRING" id="428993.SAMN06296058_2720"/>
<dbReference type="InterPro" id="IPR035965">
    <property type="entry name" value="PAS-like_dom_sf"/>
</dbReference>
<evidence type="ECO:0000256" key="1">
    <source>
        <dbReference type="ARBA" id="ARBA00000085"/>
    </source>
</evidence>
<keyword evidence="3" id="KW-0597">Phosphoprotein</keyword>
<dbReference type="EC" id="2.7.13.3" evidence="2"/>
<dbReference type="Gene3D" id="1.10.287.130">
    <property type="match status" value="1"/>
</dbReference>
<dbReference type="SMART" id="SM00091">
    <property type="entry name" value="PAS"/>
    <property type="match status" value="1"/>
</dbReference>
<name>A0A1T5LLT7_9GAMM</name>
<evidence type="ECO:0000256" key="3">
    <source>
        <dbReference type="ARBA" id="ARBA00022553"/>
    </source>
</evidence>
<keyword evidence="7" id="KW-0808">Transferase</keyword>
<dbReference type="CDD" id="cd00130">
    <property type="entry name" value="PAS"/>
    <property type="match status" value="1"/>
</dbReference>
<dbReference type="PROSITE" id="PS50113">
    <property type="entry name" value="PAC"/>
    <property type="match status" value="1"/>
</dbReference>
<keyword evidence="8" id="KW-1185">Reference proteome</keyword>
<protein>
    <recommendedName>
        <fullName evidence="2">histidine kinase</fullName>
        <ecNumber evidence="2">2.7.13.3</ecNumber>
    </recommendedName>
</protein>
<keyword evidence="7" id="KW-0418">Kinase</keyword>
<dbReference type="InterPro" id="IPR003661">
    <property type="entry name" value="HisK_dim/P_dom"/>
</dbReference>